<feature type="region of interest" description="Disordered" evidence="6">
    <location>
        <begin position="273"/>
        <end position="355"/>
    </location>
</feature>
<dbReference type="Proteomes" id="UP001292094">
    <property type="component" value="Unassembled WGS sequence"/>
</dbReference>
<accession>A0AAE1UCJ9</accession>
<feature type="transmembrane region" description="Helical" evidence="7">
    <location>
        <begin position="368"/>
        <end position="392"/>
    </location>
</feature>
<evidence type="ECO:0000256" key="3">
    <source>
        <dbReference type="ARBA" id="ARBA00022692"/>
    </source>
</evidence>
<feature type="region of interest" description="Disordered" evidence="6">
    <location>
        <begin position="166"/>
        <end position="232"/>
    </location>
</feature>
<name>A0AAE1UCJ9_9EUCA</name>
<protein>
    <recommendedName>
        <fullName evidence="10">Solute carrier family 13 member 5</fullName>
    </recommendedName>
</protein>
<feature type="transmembrane region" description="Helical" evidence="7">
    <location>
        <begin position="412"/>
        <end position="431"/>
    </location>
</feature>
<feature type="transmembrane region" description="Helical" evidence="7">
    <location>
        <begin position="473"/>
        <end position="491"/>
    </location>
</feature>
<keyword evidence="9" id="KW-1185">Reference proteome</keyword>
<comment type="subcellular location">
    <subcellularLocation>
        <location evidence="1">Membrane</location>
        <topology evidence="1">Multi-pass membrane protein</topology>
    </subcellularLocation>
</comment>
<evidence type="ECO:0000256" key="5">
    <source>
        <dbReference type="ARBA" id="ARBA00023136"/>
    </source>
</evidence>
<feature type="transmembrane region" description="Helical" evidence="7">
    <location>
        <begin position="594"/>
        <end position="623"/>
    </location>
</feature>
<keyword evidence="3 7" id="KW-0812">Transmembrane</keyword>
<evidence type="ECO:0000313" key="9">
    <source>
        <dbReference type="Proteomes" id="UP001292094"/>
    </source>
</evidence>
<dbReference type="Pfam" id="PF00939">
    <property type="entry name" value="Na_sulph_symp"/>
    <property type="match status" value="1"/>
</dbReference>
<feature type="transmembrane region" description="Helical" evidence="7">
    <location>
        <begin position="675"/>
        <end position="699"/>
    </location>
</feature>
<keyword evidence="4 7" id="KW-1133">Transmembrane helix</keyword>
<dbReference type="GO" id="GO:0015137">
    <property type="term" value="F:citrate transmembrane transporter activity"/>
    <property type="evidence" value="ECO:0007669"/>
    <property type="project" value="TreeGrafter"/>
</dbReference>
<dbReference type="InterPro" id="IPR001898">
    <property type="entry name" value="SLC13A/DASS"/>
</dbReference>
<feature type="transmembrane region" description="Helical" evidence="7">
    <location>
        <begin position="635"/>
        <end position="654"/>
    </location>
</feature>
<reference evidence="8" key="1">
    <citation type="submission" date="2023-11" db="EMBL/GenBank/DDBJ databases">
        <title>Genome assemblies of two species of porcelain crab, Petrolisthes cinctipes and Petrolisthes manimaculis (Anomura: Porcellanidae).</title>
        <authorList>
            <person name="Angst P."/>
        </authorList>
    </citation>
    <scope>NUCLEOTIDE SEQUENCE</scope>
    <source>
        <strain evidence="8">PB745_02</strain>
        <tissue evidence="8">Gill</tissue>
    </source>
</reference>
<evidence type="ECO:0000313" key="8">
    <source>
        <dbReference type="EMBL" id="KAK4318452.1"/>
    </source>
</evidence>
<keyword evidence="5 7" id="KW-0472">Membrane</keyword>
<feature type="transmembrane region" description="Helical" evidence="7">
    <location>
        <begin position="36"/>
        <end position="60"/>
    </location>
</feature>
<feature type="transmembrane region" description="Helical" evidence="7">
    <location>
        <begin position="12"/>
        <end position="29"/>
    </location>
</feature>
<dbReference type="PANTHER" id="PTHR10283">
    <property type="entry name" value="SOLUTE CARRIER FAMILY 13 MEMBER"/>
    <property type="match status" value="1"/>
</dbReference>
<evidence type="ECO:0000256" key="4">
    <source>
        <dbReference type="ARBA" id="ARBA00022989"/>
    </source>
</evidence>
<evidence type="ECO:0000256" key="2">
    <source>
        <dbReference type="ARBA" id="ARBA00006772"/>
    </source>
</evidence>
<dbReference type="GO" id="GO:0015141">
    <property type="term" value="F:succinate transmembrane transporter activity"/>
    <property type="evidence" value="ECO:0007669"/>
    <property type="project" value="TreeGrafter"/>
</dbReference>
<evidence type="ECO:0000256" key="6">
    <source>
        <dbReference type="SAM" id="MobiDB-lite"/>
    </source>
</evidence>
<comment type="caution">
    <text evidence="8">The sequence shown here is derived from an EMBL/GenBank/DDBJ whole genome shotgun (WGS) entry which is preliminary data.</text>
</comment>
<evidence type="ECO:0000256" key="1">
    <source>
        <dbReference type="ARBA" id="ARBA00004141"/>
    </source>
</evidence>
<dbReference type="EMBL" id="JAWZYT010000830">
    <property type="protein sequence ID" value="KAK4318452.1"/>
    <property type="molecule type" value="Genomic_DNA"/>
</dbReference>
<feature type="transmembrane region" description="Helical" evidence="7">
    <location>
        <begin position="143"/>
        <end position="162"/>
    </location>
</feature>
<evidence type="ECO:0000256" key="7">
    <source>
        <dbReference type="SAM" id="Phobius"/>
    </source>
</evidence>
<proteinExistence type="inferred from homology"/>
<dbReference type="PANTHER" id="PTHR10283:SF82">
    <property type="entry name" value="SOLUTE CARRIER FAMILY 13 MEMBER 2"/>
    <property type="match status" value="1"/>
</dbReference>
<feature type="compositionally biased region" description="Basic and acidic residues" evidence="6">
    <location>
        <begin position="308"/>
        <end position="333"/>
    </location>
</feature>
<comment type="similarity">
    <text evidence="2">Belongs to the SLC13A/DASS transporter (TC 2.A.47) family. NADC subfamily.</text>
</comment>
<feature type="compositionally biased region" description="Basic and acidic residues" evidence="6">
    <location>
        <begin position="273"/>
        <end position="300"/>
    </location>
</feature>
<organism evidence="8 9">
    <name type="scientific">Petrolisthes manimaculis</name>
    <dbReference type="NCBI Taxonomy" id="1843537"/>
    <lineage>
        <taxon>Eukaryota</taxon>
        <taxon>Metazoa</taxon>
        <taxon>Ecdysozoa</taxon>
        <taxon>Arthropoda</taxon>
        <taxon>Crustacea</taxon>
        <taxon>Multicrustacea</taxon>
        <taxon>Malacostraca</taxon>
        <taxon>Eumalacostraca</taxon>
        <taxon>Eucarida</taxon>
        <taxon>Decapoda</taxon>
        <taxon>Pleocyemata</taxon>
        <taxon>Anomura</taxon>
        <taxon>Galatheoidea</taxon>
        <taxon>Porcellanidae</taxon>
        <taxon>Petrolisthes</taxon>
    </lineage>
</organism>
<feature type="transmembrane region" description="Helical" evidence="7">
    <location>
        <begin position="511"/>
        <end position="529"/>
    </location>
</feature>
<evidence type="ECO:0008006" key="10">
    <source>
        <dbReference type="Google" id="ProtNLM"/>
    </source>
</evidence>
<dbReference type="AlphaFoldDB" id="A0AAE1UCJ9"/>
<feature type="transmembrane region" description="Helical" evidence="7">
    <location>
        <begin position="80"/>
        <end position="98"/>
    </location>
</feature>
<gene>
    <name evidence="8" type="ORF">Pmani_010535</name>
</gene>
<sequence length="715" mass="78738">MGLATVRRWAPLALAYLSLPVMFLSAFLVQSQEGRCGVVFCVMAVLWITEAVPLAVTALIPVFGLPMLGVLETDAVCRVYLKSTNFMFMGGLMMAVAIEHVNLHKRIALMVILKTGQSPRLLMAGFMITTTFLSMWISNTASAAIIVPIVDAVVLKLAQIKLQQSSTMQRKTRKKEKEEEEEEEERGSEVCGVGGDGGDGDDDGGGEGGSWSSSSRNGIQHSPPGLLQDNHKQSNNTLTHYVNFCDLSDEDPHQKGRKDYEVLKLRHTEQDGRCLTNDKDHTRRKGEENELMIMKKKDEGLDNEEEGDNKRGKQEANDERNGKIMRDVHDTNSLKKRRKGQNRDDYNNNDDDDDAEEVPEIRALRQMFMLSVAFAANIGGTGSPLGCGPNIILMGLLQNTFNEPTGLNFATWLVYNFPGLVICGLMGWLWLQLLYRKSTGVSLLQTTKASDEEVRSFLEIQYRGLGVLSRREVVVLVSFSVLVLLWVFRAPGFVQGWSKIFTDAYGVKIDAATPVMLAVFVLFLIPSGADQHHSRGGNKVEVCLTWEVLERRVPWRMILLLGGGLALAEGAKTSGLSEYIGGQLQTLHFLPREVVVLVVTCITALLTELASNTATASVLLPILLDLSLAMKIHPLHLLIPATTCCAYAFMLPVATPGNTIILSAARMTTYQMIKAGAMMNVLCVLVVNITINTLGVIMFDLNTFPAWANITTTTP</sequence>
<dbReference type="GO" id="GO:0005886">
    <property type="term" value="C:plasma membrane"/>
    <property type="evidence" value="ECO:0007669"/>
    <property type="project" value="TreeGrafter"/>
</dbReference>